<comment type="subcellular location">
    <subcellularLocation>
        <location evidence="1">Membrane</location>
        <topology evidence="1">Multi-pass membrane protein</topology>
    </subcellularLocation>
</comment>
<evidence type="ECO:0000259" key="12">
    <source>
        <dbReference type="PROSITE" id="PS50262"/>
    </source>
</evidence>
<evidence type="ECO:0000256" key="9">
    <source>
        <dbReference type="RuleBase" id="RU000688"/>
    </source>
</evidence>
<evidence type="ECO:0000256" key="5">
    <source>
        <dbReference type="ARBA" id="ARBA00023040"/>
    </source>
</evidence>
<dbReference type="SUPFAM" id="SSF81321">
    <property type="entry name" value="Family A G protein-coupled receptor-like"/>
    <property type="match status" value="1"/>
</dbReference>
<evidence type="ECO:0000313" key="13">
    <source>
        <dbReference type="Proteomes" id="UP000515146"/>
    </source>
</evidence>
<feature type="transmembrane region" description="Helical" evidence="11">
    <location>
        <begin position="146"/>
        <end position="174"/>
    </location>
</feature>
<gene>
    <name evidence="14" type="primary">LOC113796972</name>
</gene>
<dbReference type="Gene3D" id="1.20.1070.10">
    <property type="entry name" value="Rhodopsin 7-helix transmembrane proteins"/>
    <property type="match status" value="1"/>
</dbReference>
<sequence length="759" mass="87892">MKIYSKKIFLNQIIIITRKTKMIIIMIMAFETITINNYSQSTLISPPSISPPILPIPPSISQSSIHVSDLIISSIDIMQQQQQQSSSSTILPTENFNQSTINIININDNDQQQQLQLEQQNEEEQQQEEQRNYSTYKELELLDKQWQIIIIFLYTLTAALALFGNILAICALLFGRRASKELRIFLVNLSMSDIMMALFSIPFTYTDFMLGRWIFAPAFCPIVQQMQMTCVFVSVYTLTAIGIDRYMAIIYPLYSQRYNHSFGPITISIIWLFGFLLGLFQWTNTKATPFLIANETNYDCKEISSDHSQFFTIIIFIITFALPMTILSFTYASIGVKIFRHSAPGNVDVVRDRNQHASKVKIMKMLVTIVILFVVCWLPLHILNLFIYFARDLMVNVYNSQLGFTIYVSIAFTAHWFSMANSFVNPIIYCFMSENFRADLRDLFAECLHRMTIICNPIDSQTDRDQHNHHHHRHRRRHGGGGVVSHFVSVNNESRINHNNHNDNNHCNANILPPPNNDREQSELKNEHFILESNTTNVSNDCHLQLIELIQQPNTFETFNDNDNNGGDDGNHCNTVVGKYKTRLLLHNDPVDSTITCNKYLTKKSTTTIVIDNDQDNPVTTTQIINKTIISNAATLHSTFIPENEKFEKQHQQQQQKQRRFLSWWLMMMMIVNRRHHQRNHHRILQPTIPPSSSSLKNGIKHSMKMDQATTKNSIRFSHHQRQQQDHPLIHHHHCNDQCQNENETTTKTIKAEKTDKIC</sequence>
<evidence type="ECO:0000256" key="2">
    <source>
        <dbReference type="ARBA" id="ARBA00010663"/>
    </source>
</evidence>
<dbReference type="InterPro" id="IPR017452">
    <property type="entry name" value="GPCR_Rhodpsn_7TM"/>
</dbReference>
<feature type="transmembrane region" description="Helical" evidence="11">
    <location>
        <begin position="264"/>
        <end position="282"/>
    </location>
</feature>
<evidence type="ECO:0000256" key="11">
    <source>
        <dbReference type="SAM" id="Phobius"/>
    </source>
</evidence>
<feature type="transmembrane region" description="Helical" evidence="11">
    <location>
        <begin position="186"/>
        <end position="205"/>
    </location>
</feature>
<dbReference type="KEGG" id="dpte:113796972"/>
<dbReference type="PRINTS" id="PR00237">
    <property type="entry name" value="GPCRRHODOPSN"/>
</dbReference>
<dbReference type="InterPro" id="IPR000276">
    <property type="entry name" value="GPCR_Rhodpsn"/>
</dbReference>
<comment type="similarity">
    <text evidence="2 9">Belongs to the G-protein coupled receptor 1 family.</text>
</comment>
<keyword evidence="5 9" id="KW-0297">G-protein coupled receptor</keyword>
<evidence type="ECO:0000256" key="3">
    <source>
        <dbReference type="ARBA" id="ARBA00022692"/>
    </source>
</evidence>
<organism evidence="13 14">
    <name type="scientific">Dermatophagoides pteronyssinus</name>
    <name type="common">European house dust mite</name>
    <dbReference type="NCBI Taxonomy" id="6956"/>
    <lineage>
        <taxon>Eukaryota</taxon>
        <taxon>Metazoa</taxon>
        <taxon>Ecdysozoa</taxon>
        <taxon>Arthropoda</taxon>
        <taxon>Chelicerata</taxon>
        <taxon>Arachnida</taxon>
        <taxon>Acari</taxon>
        <taxon>Acariformes</taxon>
        <taxon>Sarcoptiformes</taxon>
        <taxon>Astigmata</taxon>
        <taxon>Psoroptidia</taxon>
        <taxon>Analgoidea</taxon>
        <taxon>Pyroglyphidae</taxon>
        <taxon>Dermatophagoidinae</taxon>
        <taxon>Dermatophagoides</taxon>
    </lineage>
</organism>
<feature type="region of interest" description="Disordered" evidence="10">
    <location>
        <begin position="463"/>
        <end position="483"/>
    </location>
</feature>
<dbReference type="Proteomes" id="UP000515146">
    <property type="component" value="Unplaced"/>
</dbReference>
<dbReference type="PROSITE" id="PS50262">
    <property type="entry name" value="G_PROTEIN_RECEP_F1_2"/>
    <property type="match status" value="1"/>
</dbReference>
<feature type="compositionally biased region" description="Basic residues" evidence="10">
    <location>
        <begin position="467"/>
        <end position="479"/>
    </location>
</feature>
<evidence type="ECO:0000256" key="10">
    <source>
        <dbReference type="SAM" id="MobiDB-lite"/>
    </source>
</evidence>
<feature type="transmembrane region" description="Helical" evidence="11">
    <location>
        <begin position="225"/>
        <end position="243"/>
    </location>
</feature>
<keyword evidence="3 9" id="KW-0812">Transmembrane</keyword>
<feature type="transmembrane region" description="Helical" evidence="11">
    <location>
        <begin position="402"/>
        <end position="431"/>
    </location>
</feature>
<keyword evidence="8 9" id="KW-0807">Transducer</keyword>
<evidence type="ECO:0000256" key="1">
    <source>
        <dbReference type="ARBA" id="ARBA00004141"/>
    </source>
</evidence>
<dbReference type="OrthoDB" id="10037617at2759"/>
<evidence type="ECO:0000256" key="8">
    <source>
        <dbReference type="ARBA" id="ARBA00023224"/>
    </source>
</evidence>
<evidence type="ECO:0000256" key="7">
    <source>
        <dbReference type="ARBA" id="ARBA00023170"/>
    </source>
</evidence>
<feature type="domain" description="G-protein coupled receptors family 1 profile" evidence="12">
    <location>
        <begin position="164"/>
        <end position="429"/>
    </location>
</feature>
<feature type="transmembrane region" description="Helical" evidence="11">
    <location>
        <begin position="310"/>
        <end position="332"/>
    </location>
</feature>
<keyword evidence="6 11" id="KW-0472">Membrane</keyword>
<dbReference type="GO" id="GO:0005886">
    <property type="term" value="C:plasma membrane"/>
    <property type="evidence" value="ECO:0007669"/>
    <property type="project" value="TreeGrafter"/>
</dbReference>
<dbReference type="PANTHER" id="PTHR45695">
    <property type="entry name" value="LEUCOKININ RECEPTOR-RELATED"/>
    <property type="match status" value="1"/>
</dbReference>
<dbReference type="InParanoid" id="A0A6P6YEA0"/>
<proteinExistence type="inferred from homology"/>
<keyword evidence="4 11" id="KW-1133">Transmembrane helix</keyword>
<name>A0A6P6YEA0_DERPT</name>
<protein>
    <submittedName>
        <fullName evidence="14">Uncharacterized protein LOC113796972</fullName>
    </submittedName>
</protein>
<dbReference type="RefSeq" id="XP_027203074.1">
    <property type="nucleotide sequence ID" value="XM_027347273.1"/>
</dbReference>
<accession>A0A6P6YEA0</accession>
<evidence type="ECO:0000256" key="4">
    <source>
        <dbReference type="ARBA" id="ARBA00022989"/>
    </source>
</evidence>
<dbReference type="PROSITE" id="PS00237">
    <property type="entry name" value="G_PROTEIN_RECEP_F1_1"/>
    <property type="match status" value="1"/>
</dbReference>
<reference evidence="14" key="1">
    <citation type="submission" date="2025-08" db="UniProtKB">
        <authorList>
            <consortium name="RefSeq"/>
        </authorList>
    </citation>
    <scope>IDENTIFICATION</scope>
    <source>
        <strain evidence="14">Airmid</strain>
    </source>
</reference>
<dbReference type="AlphaFoldDB" id="A0A6P6YEA0"/>
<feature type="transmembrane region" description="Helical" evidence="11">
    <location>
        <begin position="365"/>
        <end position="390"/>
    </location>
</feature>
<evidence type="ECO:0000256" key="6">
    <source>
        <dbReference type="ARBA" id="ARBA00023136"/>
    </source>
</evidence>
<keyword evidence="7 9" id="KW-0675">Receptor</keyword>
<evidence type="ECO:0000313" key="14">
    <source>
        <dbReference type="RefSeq" id="XP_027203074.1"/>
    </source>
</evidence>
<dbReference type="Pfam" id="PF00001">
    <property type="entry name" value="7tm_1"/>
    <property type="match status" value="1"/>
</dbReference>
<dbReference type="GO" id="GO:0004930">
    <property type="term" value="F:G protein-coupled receptor activity"/>
    <property type="evidence" value="ECO:0007669"/>
    <property type="project" value="UniProtKB-KW"/>
</dbReference>
<keyword evidence="13" id="KW-1185">Reference proteome</keyword>
<dbReference type="PANTHER" id="PTHR45695:SF9">
    <property type="entry name" value="LEUCOKININ RECEPTOR"/>
    <property type="match status" value="1"/>
</dbReference>